<dbReference type="AlphaFoldDB" id="A0A5E7HTJ2"/>
<evidence type="ECO:0000256" key="4">
    <source>
        <dbReference type="ARBA" id="ARBA00022500"/>
    </source>
</evidence>
<dbReference type="FunFam" id="1.10.287.950:FF:000001">
    <property type="entry name" value="Methyl-accepting chemotaxis sensory transducer"/>
    <property type="match status" value="1"/>
</dbReference>
<keyword evidence="3" id="KW-0488">Methylation</keyword>
<evidence type="ECO:0000256" key="7">
    <source>
        <dbReference type="ARBA" id="ARBA00022989"/>
    </source>
</evidence>
<dbReference type="CDD" id="cd11386">
    <property type="entry name" value="MCP_signal"/>
    <property type="match status" value="1"/>
</dbReference>
<keyword evidence="2" id="KW-1003">Cell membrane</keyword>
<evidence type="ECO:0000259" key="13">
    <source>
        <dbReference type="PROSITE" id="PS50192"/>
    </source>
</evidence>
<keyword evidence="9 11" id="KW-0807">Transducer</keyword>
<proteinExistence type="inferred from homology"/>
<feature type="domain" description="HAMP" evidence="14">
    <location>
        <begin position="253"/>
        <end position="307"/>
    </location>
</feature>
<dbReference type="Proteomes" id="UP000385207">
    <property type="component" value="Unassembled WGS sequence"/>
</dbReference>
<evidence type="ECO:0000256" key="1">
    <source>
        <dbReference type="ARBA" id="ARBA00004429"/>
    </source>
</evidence>
<dbReference type="PROSITE" id="PS50192">
    <property type="entry name" value="T_SNARE"/>
    <property type="match status" value="1"/>
</dbReference>
<reference evidence="15 16" key="1">
    <citation type="submission" date="2019-09" db="EMBL/GenBank/DDBJ databases">
        <authorList>
            <person name="Chandra G."/>
            <person name="Truman W A."/>
        </authorList>
    </citation>
    <scope>NUCLEOTIDE SEQUENCE [LARGE SCALE GENOMIC DNA]</scope>
    <source>
        <strain evidence="15">PS862</strain>
    </source>
</reference>
<evidence type="ECO:0000313" key="16">
    <source>
        <dbReference type="Proteomes" id="UP000385207"/>
    </source>
</evidence>
<dbReference type="InterPro" id="IPR000727">
    <property type="entry name" value="T_SNARE_dom"/>
</dbReference>
<evidence type="ECO:0000313" key="15">
    <source>
        <dbReference type="EMBL" id="VVO67711.1"/>
    </source>
</evidence>
<dbReference type="OrthoDB" id="2489132at2"/>
<accession>A0A5E7HTJ2</accession>
<comment type="similarity">
    <text evidence="10">Belongs to the methyl-accepting chemotaxis (MCP) protein family.</text>
</comment>
<evidence type="ECO:0000259" key="12">
    <source>
        <dbReference type="PROSITE" id="PS50111"/>
    </source>
</evidence>
<sequence>MEPNQFGNDKEFVSSIQYSSNDVGRFASYWNRNTGIVANAPTAERKLHDETVGESGLPFNYFYRCSLQSNAACLAPPFTATLGGQEVLLTTLSTSVNQNNKPTGVVGVDVAITDLQDFMMKAKQSLYSGAGDIAIVTSSGIVAAYTPSSSKLGQTYESLGLPDIRQMAAQAGENRSLYLDDENFIKVITPITMGKNVSPWWIILQLPKAIAQAEIDKLEGIHRALLLKSLVKSILVAALSGLAGALLMWFTASRITTPIRNVSTMLRDIASGEGDLTKRLNYPKKDELGEVALWFNLFLDKLQPMINAVRKGIDDTRLTANQSFRIAQETSHGMQAQFKDIDQVAAASTEMTATAHEVASSAAMVAVDAKHAEQAAQTGHGLLEKTNHGLLDLTICLTKSMEDARALLDSSEQIGNVLDVIRAIAQQTNLLALNAAIEAARAGESGRGFAVVADEVRTLAMRTQESVEQIRIVIEQLQAGAIMVTTAMQDSQLRASSSSRQMEETVQSFSEITLAVSKIQDMTHQIATAAEEQSAVADDINCNITSVRMVTQELNDKACSSASLSEHLSLLADKQHELANQFKT</sequence>
<evidence type="ECO:0000256" key="9">
    <source>
        <dbReference type="ARBA" id="ARBA00023224"/>
    </source>
</evidence>
<dbReference type="GO" id="GO:0007165">
    <property type="term" value="P:signal transduction"/>
    <property type="evidence" value="ECO:0007669"/>
    <property type="project" value="UniProtKB-KW"/>
</dbReference>
<comment type="subcellular location">
    <subcellularLocation>
        <location evidence="1">Cell inner membrane</location>
        <topology evidence="1">Multi-pass membrane protein</topology>
    </subcellularLocation>
</comment>
<dbReference type="Pfam" id="PF00015">
    <property type="entry name" value="MCPsignal"/>
    <property type="match status" value="1"/>
</dbReference>
<dbReference type="Gene3D" id="3.30.450.20">
    <property type="entry name" value="PAS domain"/>
    <property type="match status" value="2"/>
</dbReference>
<protein>
    <submittedName>
        <fullName evidence="15">Methyl-accepting chemotaxis protein McpU</fullName>
    </submittedName>
</protein>
<evidence type="ECO:0000256" key="6">
    <source>
        <dbReference type="ARBA" id="ARBA00022692"/>
    </source>
</evidence>
<evidence type="ECO:0000256" key="8">
    <source>
        <dbReference type="ARBA" id="ARBA00023136"/>
    </source>
</evidence>
<evidence type="ECO:0000256" key="11">
    <source>
        <dbReference type="PROSITE-ProRule" id="PRU00284"/>
    </source>
</evidence>
<keyword evidence="5" id="KW-0997">Cell inner membrane</keyword>
<dbReference type="CDD" id="cd06225">
    <property type="entry name" value="HAMP"/>
    <property type="match status" value="1"/>
</dbReference>
<keyword evidence="7" id="KW-1133">Transmembrane helix</keyword>
<evidence type="ECO:0000256" key="5">
    <source>
        <dbReference type="ARBA" id="ARBA00022519"/>
    </source>
</evidence>
<dbReference type="Pfam" id="PF00672">
    <property type="entry name" value="HAMP"/>
    <property type="match status" value="1"/>
</dbReference>
<evidence type="ECO:0000256" key="10">
    <source>
        <dbReference type="ARBA" id="ARBA00029447"/>
    </source>
</evidence>
<dbReference type="PANTHER" id="PTHR32089:SF120">
    <property type="entry name" value="METHYL-ACCEPTING CHEMOTAXIS PROTEIN TLPQ"/>
    <property type="match status" value="1"/>
</dbReference>
<dbReference type="PANTHER" id="PTHR32089">
    <property type="entry name" value="METHYL-ACCEPTING CHEMOTAXIS PROTEIN MCPB"/>
    <property type="match status" value="1"/>
</dbReference>
<dbReference type="PROSITE" id="PS50111">
    <property type="entry name" value="CHEMOTAXIS_TRANSDUC_2"/>
    <property type="match status" value="1"/>
</dbReference>
<dbReference type="InterPro" id="IPR004089">
    <property type="entry name" value="MCPsignal_dom"/>
</dbReference>
<dbReference type="EMBL" id="CABVII010000004">
    <property type="protein sequence ID" value="VVO67711.1"/>
    <property type="molecule type" value="Genomic_DNA"/>
</dbReference>
<dbReference type="PROSITE" id="PS50885">
    <property type="entry name" value="HAMP"/>
    <property type="match status" value="1"/>
</dbReference>
<dbReference type="SMART" id="SM00283">
    <property type="entry name" value="MA"/>
    <property type="match status" value="1"/>
</dbReference>
<evidence type="ECO:0000256" key="3">
    <source>
        <dbReference type="ARBA" id="ARBA00022481"/>
    </source>
</evidence>
<dbReference type="GO" id="GO:0005886">
    <property type="term" value="C:plasma membrane"/>
    <property type="evidence" value="ECO:0007669"/>
    <property type="project" value="UniProtKB-SubCell"/>
</dbReference>
<evidence type="ECO:0000256" key="2">
    <source>
        <dbReference type="ARBA" id="ARBA00022475"/>
    </source>
</evidence>
<keyword evidence="6" id="KW-0812">Transmembrane</keyword>
<dbReference type="InterPro" id="IPR003660">
    <property type="entry name" value="HAMP_dom"/>
</dbReference>
<dbReference type="GO" id="GO:0006935">
    <property type="term" value="P:chemotaxis"/>
    <property type="evidence" value="ECO:0007669"/>
    <property type="project" value="UniProtKB-KW"/>
</dbReference>
<dbReference type="Gene3D" id="1.10.287.950">
    <property type="entry name" value="Methyl-accepting chemotaxis protein"/>
    <property type="match status" value="1"/>
</dbReference>
<feature type="domain" description="T-SNARE coiled-coil homology" evidence="13">
    <location>
        <begin position="499"/>
        <end position="547"/>
    </location>
</feature>
<organism evidence="15 16">
    <name type="scientific">Pseudomonas fluorescens</name>
    <dbReference type="NCBI Taxonomy" id="294"/>
    <lineage>
        <taxon>Bacteria</taxon>
        <taxon>Pseudomonadati</taxon>
        <taxon>Pseudomonadota</taxon>
        <taxon>Gammaproteobacteria</taxon>
        <taxon>Pseudomonadales</taxon>
        <taxon>Pseudomonadaceae</taxon>
        <taxon>Pseudomonas</taxon>
    </lineage>
</organism>
<evidence type="ECO:0000259" key="14">
    <source>
        <dbReference type="PROSITE" id="PS50885"/>
    </source>
</evidence>
<feature type="domain" description="Methyl-accepting transducer" evidence="12">
    <location>
        <begin position="312"/>
        <end position="548"/>
    </location>
</feature>
<gene>
    <name evidence="15" type="primary">mcpU</name>
    <name evidence="15" type="ORF">PS862_01162</name>
</gene>
<keyword evidence="4" id="KW-0145">Chemotaxis</keyword>
<name>A0A5E7HTJ2_PSEFL</name>
<keyword evidence="8" id="KW-0472">Membrane</keyword>
<dbReference type="SMART" id="SM00304">
    <property type="entry name" value="HAMP"/>
    <property type="match status" value="1"/>
</dbReference>
<dbReference type="SUPFAM" id="SSF58104">
    <property type="entry name" value="Methyl-accepting chemotaxis protein (MCP) signaling domain"/>
    <property type="match status" value="1"/>
</dbReference>